<protein>
    <recommendedName>
        <fullName evidence="5">NodB homology domain-containing protein</fullName>
    </recommendedName>
</protein>
<dbReference type="InterPro" id="IPR011051">
    <property type="entry name" value="RmlC_Cupin_sf"/>
</dbReference>
<dbReference type="Pfam" id="PF04115">
    <property type="entry name" value="Ureidogly_lyase"/>
    <property type="match status" value="1"/>
</dbReference>
<dbReference type="GO" id="GO:0005975">
    <property type="term" value="P:carbohydrate metabolic process"/>
    <property type="evidence" value="ECO:0007669"/>
    <property type="project" value="InterPro"/>
</dbReference>
<dbReference type="Gene3D" id="3.20.20.370">
    <property type="entry name" value="Glycoside hydrolase/deacetylase"/>
    <property type="match status" value="1"/>
</dbReference>
<sequence length="494" mass="54994">MWQLFRTPLAGFVCRRVSCVAPRVITMPEKQNEKIVLDLVVATRENTSKLGYFVDDTVVNPGLGIPFYKTVLEGANYEHADWKDQCCVRTSQIHWRDDHSVSWLERHMEMTQGFLVIGKNPGLFVLGEPTHDRQDLDEKNRSLPDPKRTKAYIIPAGMGLILKKGTWHDFPVSCGPPVSAFILNTEEVVAALASMPQAGPMNHGDCYKLRLSEHWDFTMQFPDPRPFVQMHGLVPHPVAQPLMGKEGYGVGMSREEVKPGWGAGKKVFVIPVVNVEVFVPGCGGPSVQPHLQSVPEVANRGWRDYGNQRGLERLARMFKELGIPATAVINSEAAKVEKVNKAITDAGWEVGAHGVNNSSGAAKMNRGEEEAYFKQSLDDLEQSLGARPKTWLTPQFSVTERTPEIAAQSGIQAFLDFVDDDVPYHLVHEEGKRTLALPYCMETNDISLCLTKHFDGRQYAQAIEDHVRQLAKEDGEKVVCLGMHTFIAGTPARV</sequence>
<dbReference type="EMBL" id="CAUJNA010000423">
    <property type="protein sequence ID" value="CAJ1376815.1"/>
    <property type="molecule type" value="Genomic_DNA"/>
</dbReference>
<organism evidence="6 7">
    <name type="scientific">Effrenium voratum</name>
    <dbReference type="NCBI Taxonomy" id="2562239"/>
    <lineage>
        <taxon>Eukaryota</taxon>
        <taxon>Sar</taxon>
        <taxon>Alveolata</taxon>
        <taxon>Dinophyceae</taxon>
        <taxon>Suessiales</taxon>
        <taxon>Symbiodiniaceae</taxon>
        <taxon>Effrenium</taxon>
    </lineage>
</organism>
<keyword evidence="2" id="KW-0659">Purine metabolism</keyword>
<dbReference type="Gene3D" id="2.60.120.480">
    <property type="entry name" value="Ureidoglycolate hydrolase"/>
    <property type="match status" value="1"/>
</dbReference>
<dbReference type="AlphaFoldDB" id="A0AA36MQU9"/>
<keyword evidence="7" id="KW-1185">Reference proteome</keyword>
<dbReference type="PANTHER" id="PTHR43123:SF4">
    <property type="entry name" value="POLYSACCHARIDE DEACETYLASE"/>
    <property type="match status" value="1"/>
</dbReference>
<comment type="catalytic activity">
    <reaction evidence="4">
        <text>(S)-ureidoglycolate = urea + glyoxylate</text>
        <dbReference type="Rhea" id="RHEA:11304"/>
        <dbReference type="ChEBI" id="CHEBI:16199"/>
        <dbReference type="ChEBI" id="CHEBI:36655"/>
        <dbReference type="ChEBI" id="CHEBI:57296"/>
        <dbReference type="EC" id="4.3.2.3"/>
    </reaction>
</comment>
<dbReference type="PANTHER" id="PTHR43123">
    <property type="entry name" value="POLYSACCHARIDE DEACETYLASE-RELATED"/>
    <property type="match status" value="1"/>
</dbReference>
<evidence type="ECO:0000313" key="7">
    <source>
        <dbReference type="Proteomes" id="UP001178507"/>
    </source>
</evidence>
<dbReference type="Proteomes" id="UP001178507">
    <property type="component" value="Unassembled WGS sequence"/>
</dbReference>
<dbReference type="SUPFAM" id="SSF51182">
    <property type="entry name" value="RmlC-like cupins"/>
    <property type="match status" value="1"/>
</dbReference>
<dbReference type="InterPro" id="IPR007247">
    <property type="entry name" value="Ureidogly_lyase"/>
</dbReference>
<evidence type="ECO:0000313" key="6">
    <source>
        <dbReference type="EMBL" id="CAJ1376815.1"/>
    </source>
</evidence>
<dbReference type="GO" id="GO:0050385">
    <property type="term" value="F:ureidoglycolate lyase activity"/>
    <property type="evidence" value="ECO:0007669"/>
    <property type="project" value="UniProtKB-EC"/>
</dbReference>
<comment type="subunit">
    <text evidence="1">Homodimer.</text>
</comment>
<comment type="caution">
    <text evidence="6">The sequence shown here is derived from an EMBL/GenBank/DDBJ whole genome shotgun (WGS) entry which is preliminary data.</text>
</comment>
<proteinExistence type="predicted"/>
<name>A0AA36MQU9_9DINO</name>
<gene>
    <name evidence="6" type="ORF">EVOR1521_LOCUS5779</name>
</gene>
<accession>A0AA36MQU9</accession>
<keyword evidence="3" id="KW-0456">Lyase</keyword>
<dbReference type="GO" id="GO:0004848">
    <property type="term" value="F:ureidoglycolate hydrolase activity"/>
    <property type="evidence" value="ECO:0007669"/>
    <property type="project" value="InterPro"/>
</dbReference>
<feature type="non-terminal residue" evidence="6">
    <location>
        <position position="1"/>
    </location>
</feature>
<evidence type="ECO:0000256" key="2">
    <source>
        <dbReference type="ARBA" id="ARBA00022631"/>
    </source>
</evidence>
<evidence type="ECO:0000256" key="3">
    <source>
        <dbReference type="ARBA" id="ARBA00023239"/>
    </source>
</evidence>
<dbReference type="InterPro" id="IPR011330">
    <property type="entry name" value="Glyco_hydro/deAcase_b/a-brl"/>
</dbReference>
<dbReference type="InterPro" id="IPR002509">
    <property type="entry name" value="NODB_dom"/>
</dbReference>
<evidence type="ECO:0000256" key="4">
    <source>
        <dbReference type="ARBA" id="ARBA00047684"/>
    </source>
</evidence>
<reference evidence="6" key="1">
    <citation type="submission" date="2023-08" db="EMBL/GenBank/DDBJ databases">
        <authorList>
            <person name="Chen Y."/>
            <person name="Shah S."/>
            <person name="Dougan E. K."/>
            <person name="Thang M."/>
            <person name="Chan C."/>
        </authorList>
    </citation>
    <scope>NUCLEOTIDE SEQUENCE</scope>
</reference>
<evidence type="ECO:0000256" key="1">
    <source>
        <dbReference type="ARBA" id="ARBA00011738"/>
    </source>
</evidence>
<dbReference type="SUPFAM" id="SSF88713">
    <property type="entry name" value="Glycoside hydrolase/deacetylase"/>
    <property type="match status" value="1"/>
</dbReference>
<evidence type="ECO:0000259" key="5">
    <source>
        <dbReference type="Pfam" id="PF01522"/>
    </source>
</evidence>
<dbReference type="GO" id="GO:0000256">
    <property type="term" value="P:allantoin catabolic process"/>
    <property type="evidence" value="ECO:0007669"/>
    <property type="project" value="InterPro"/>
</dbReference>
<dbReference type="Pfam" id="PF01522">
    <property type="entry name" value="Polysacc_deac_1"/>
    <property type="match status" value="1"/>
</dbReference>
<dbReference type="GO" id="GO:0006144">
    <property type="term" value="P:purine nucleobase metabolic process"/>
    <property type="evidence" value="ECO:0007669"/>
    <property type="project" value="UniProtKB-KW"/>
</dbReference>
<feature type="domain" description="NodB homology" evidence="5">
    <location>
        <begin position="304"/>
        <end position="413"/>
    </location>
</feature>
<dbReference type="InterPro" id="IPR024060">
    <property type="entry name" value="Ureidoglycolate_lyase_dom_sf"/>
</dbReference>